<dbReference type="SMART" id="SM00862">
    <property type="entry name" value="Trans_reg_C"/>
    <property type="match status" value="1"/>
</dbReference>
<dbReference type="EMBL" id="FCOF02000083">
    <property type="protein sequence ID" value="SAK96010.1"/>
    <property type="molecule type" value="Genomic_DNA"/>
</dbReference>
<dbReference type="Gene3D" id="3.40.50.2300">
    <property type="match status" value="1"/>
</dbReference>
<dbReference type="GO" id="GO:0005829">
    <property type="term" value="C:cytosol"/>
    <property type="evidence" value="ECO:0007669"/>
    <property type="project" value="TreeGrafter"/>
</dbReference>
<evidence type="ECO:0000256" key="4">
    <source>
        <dbReference type="PROSITE-ProRule" id="PRU00169"/>
    </source>
</evidence>
<evidence type="ECO:0000259" key="6">
    <source>
        <dbReference type="PROSITE" id="PS50110"/>
    </source>
</evidence>
<dbReference type="RefSeq" id="WP_061128555.1">
    <property type="nucleotide sequence ID" value="NZ_FCOF02000083.1"/>
</dbReference>
<feature type="domain" description="OmpR/PhoB-type" evidence="7">
    <location>
        <begin position="124"/>
        <end position="220"/>
    </location>
</feature>
<dbReference type="Gene3D" id="6.10.250.690">
    <property type="match status" value="1"/>
</dbReference>
<feature type="domain" description="Response regulatory" evidence="6">
    <location>
        <begin position="2"/>
        <end position="116"/>
    </location>
</feature>
<protein>
    <submittedName>
        <fullName evidence="8">Response regulator protein</fullName>
    </submittedName>
</protein>
<gene>
    <name evidence="8" type="ORF">AWB75_06974</name>
</gene>
<keyword evidence="3" id="KW-0804">Transcription</keyword>
<evidence type="ECO:0000256" key="2">
    <source>
        <dbReference type="ARBA" id="ARBA00023125"/>
    </source>
</evidence>
<evidence type="ECO:0000256" key="3">
    <source>
        <dbReference type="ARBA" id="ARBA00023163"/>
    </source>
</evidence>
<dbReference type="InterPro" id="IPR036388">
    <property type="entry name" value="WH-like_DNA-bd_sf"/>
</dbReference>
<dbReference type="InterPro" id="IPR011006">
    <property type="entry name" value="CheY-like_superfamily"/>
</dbReference>
<keyword evidence="4" id="KW-0597">Phosphoprotein</keyword>
<evidence type="ECO:0000313" key="8">
    <source>
        <dbReference type="EMBL" id="SAK96010.1"/>
    </source>
</evidence>
<dbReference type="Gene3D" id="1.10.10.10">
    <property type="entry name" value="Winged helix-like DNA-binding domain superfamily/Winged helix DNA-binding domain"/>
    <property type="match status" value="1"/>
</dbReference>
<feature type="DNA-binding region" description="OmpR/PhoB-type" evidence="5">
    <location>
        <begin position="124"/>
        <end position="220"/>
    </location>
</feature>
<dbReference type="PANTHER" id="PTHR48111:SF67">
    <property type="entry name" value="TRANSCRIPTIONAL REGULATORY PROTEIN TCTD"/>
    <property type="match status" value="1"/>
</dbReference>
<keyword evidence="1" id="KW-0805">Transcription regulation</keyword>
<evidence type="ECO:0000259" key="7">
    <source>
        <dbReference type="PROSITE" id="PS51755"/>
    </source>
</evidence>
<dbReference type="Pfam" id="PF00072">
    <property type="entry name" value="Response_reg"/>
    <property type="match status" value="1"/>
</dbReference>
<dbReference type="AlphaFoldDB" id="A0A158DNL9"/>
<dbReference type="SMART" id="SM00448">
    <property type="entry name" value="REC"/>
    <property type="match status" value="1"/>
</dbReference>
<dbReference type="OrthoDB" id="9802426at2"/>
<evidence type="ECO:0000256" key="5">
    <source>
        <dbReference type="PROSITE-ProRule" id="PRU01091"/>
    </source>
</evidence>
<feature type="modified residue" description="4-aspartylphosphate" evidence="4">
    <location>
        <position position="51"/>
    </location>
</feature>
<dbReference type="InterPro" id="IPR001789">
    <property type="entry name" value="Sig_transdc_resp-reg_receiver"/>
</dbReference>
<dbReference type="GO" id="GO:0032993">
    <property type="term" value="C:protein-DNA complex"/>
    <property type="evidence" value="ECO:0007669"/>
    <property type="project" value="TreeGrafter"/>
</dbReference>
<dbReference type="PROSITE" id="PS50110">
    <property type="entry name" value="RESPONSE_REGULATORY"/>
    <property type="match status" value="1"/>
</dbReference>
<dbReference type="PANTHER" id="PTHR48111">
    <property type="entry name" value="REGULATOR OF RPOS"/>
    <property type="match status" value="1"/>
</dbReference>
<dbReference type="PROSITE" id="PS51755">
    <property type="entry name" value="OMPR_PHOB"/>
    <property type="match status" value="1"/>
</dbReference>
<name>A0A158DNL9_9BURK</name>
<dbReference type="InterPro" id="IPR001867">
    <property type="entry name" value="OmpR/PhoB-type_DNA-bd"/>
</dbReference>
<accession>A0A158DNL9</accession>
<dbReference type="CDD" id="cd00383">
    <property type="entry name" value="trans_reg_C"/>
    <property type="match status" value="1"/>
</dbReference>
<proteinExistence type="predicted"/>
<comment type="caution">
    <text evidence="8">The sequence shown here is derived from an EMBL/GenBank/DDBJ whole genome shotgun (WGS) entry which is preliminary data.</text>
</comment>
<evidence type="ECO:0000313" key="9">
    <source>
        <dbReference type="Proteomes" id="UP000054870"/>
    </source>
</evidence>
<dbReference type="GO" id="GO:0000976">
    <property type="term" value="F:transcription cis-regulatory region binding"/>
    <property type="evidence" value="ECO:0007669"/>
    <property type="project" value="TreeGrafter"/>
</dbReference>
<dbReference type="Proteomes" id="UP000054870">
    <property type="component" value="Unassembled WGS sequence"/>
</dbReference>
<dbReference type="SUPFAM" id="SSF52172">
    <property type="entry name" value="CheY-like"/>
    <property type="match status" value="1"/>
</dbReference>
<organism evidence="8 9">
    <name type="scientific">Caballeronia catudaia</name>
    <dbReference type="NCBI Taxonomy" id="1777136"/>
    <lineage>
        <taxon>Bacteria</taxon>
        <taxon>Pseudomonadati</taxon>
        <taxon>Pseudomonadota</taxon>
        <taxon>Betaproteobacteria</taxon>
        <taxon>Burkholderiales</taxon>
        <taxon>Burkholderiaceae</taxon>
        <taxon>Caballeronia</taxon>
    </lineage>
</organism>
<dbReference type="Pfam" id="PF00486">
    <property type="entry name" value="Trans_reg_C"/>
    <property type="match status" value="1"/>
</dbReference>
<evidence type="ECO:0000256" key="1">
    <source>
        <dbReference type="ARBA" id="ARBA00023015"/>
    </source>
</evidence>
<dbReference type="InterPro" id="IPR039420">
    <property type="entry name" value="WalR-like"/>
</dbReference>
<keyword evidence="9" id="KW-1185">Reference proteome</keyword>
<keyword evidence="2 5" id="KW-0238">DNA-binding</keyword>
<dbReference type="GO" id="GO:0006355">
    <property type="term" value="P:regulation of DNA-templated transcription"/>
    <property type="evidence" value="ECO:0007669"/>
    <property type="project" value="InterPro"/>
</dbReference>
<sequence>MKLLLVEDNAELAHWIVSLLKAEGFVVDYVPAAEHAAPIMRAQCYDVVLLDMRLPSMSGKDLLSLVRRRGDTVPVLMLTAHGSIDDKVDCFNAGADDYVVKPVDARELVARIKALARRRSSDATISINCGDLEYRFDSREFKHDGQLLSLRRREHAVLETLILRQGKTVSKPSLMDSIFGLDEAGSIDAVDLYVHRLRKRLCQSTAQIMTLRGLGYILRAREPSRMSCLCS</sequence>
<reference evidence="8" key="1">
    <citation type="submission" date="2016-01" db="EMBL/GenBank/DDBJ databases">
        <authorList>
            <person name="Peeters C."/>
        </authorList>
    </citation>
    <scope>NUCLEOTIDE SEQUENCE [LARGE SCALE GENOMIC DNA]</scope>
    <source>
        <strain evidence="8">LMG 29318</strain>
    </source>
</reference>
<dbReference type="GO" id="GO:0000156">
    <property type="term" value="F:phosphorelay response regulator activity"/>
    <property type="evidence" value="ECO:0007669"/>
    <property type="project" value="TreeGrafter"/>
</dbReference>